<evidence type="ECO:0000259" key="1">
    <source>
        <dbReference type="Pfam" id="PF05922"/>
    </source>
</evidence>
<dbReference type="Pfam" id="PF05922">
    <property type="entry name" value="Inhibitor_I9"/>
    <property type="match status" value="1"/>
</dbReference>
<dbReference type="OMA" id="IIKAYSG"/>
<accession>A0A1C7M291</accession>
<organism evidence="2 3">
    <name type="scientific">Grifola frondosa</name>
    <name type="common">Maitake</name>
    <name type="synonym">Polyporus frondosus</name>
    <dbReference type="NCBI Taxonomy" id="5627"/>
    <lineage>
        <taxon>Eukaryota</taxon>
        <taxon>Fungi</taxon>
        <taxon>Dikarya</taxon>
        <taxon>Basidiomycota</taxon>
        <taxon>Agaricomycotina</taxon>
        <taxon>Agaricomycetes</taxon>
        <taxon>Polyporales</taxon>
        <taxon>Grifolaceae</taxon>
        <taxon>Grifola</taxon>
    </lineage>
</organism>
<feature type="domain" description="Inhibitor I9" evidence="1">
    <location>
        <begin position="21"/>
        <end position="83"/>
    </location>
</feature>
<comment type="caution">
    <text evidence="2">The sequence shown here is derived from an EMBL/GenBank/DDBJ whole genome shotgun (WGS) entry which is preliminary data.</text>
</comment>
<dbReference type="STRING" id="5627.A0A1C7M291"/>
<dbReference type="AlphaFoldDB" id="A0A1C7M291"/>
<reference evidence="2 3" key="1">
    <citation type="submission" date="2016-03" db="EMBL/GenBank/DDBJ databases">
        <title>Whole genome sequencing of Grifola frondosa 9006-11.</title>
        <authorList>
            <person name="Min B."/>
            <person name="Park H."/>
            <person name="Kim J.-G."/>
            <person name="Cho H."/>
            <person name="Oh Y.-L."/>
            <person name="Kong W.-S."/>
            <person name="Choi I.-G."/>
        </authorList>
    </citation>
    <scope>NUCLEOTIDE SEQUENCE [LARGE SCALE GENOMIC DNA]</scope>
    <source>
        <strain evidence="2 3">9006-11</strain>
    </source>
</reference>
<dbReference type="SUPFAM" id="SSF54897">
    <property type="entry name" value="Protease propeptides/inhibitors"/>
    <property type="match status" value="1"/>
</dbReference>
<dbReference type="Gene3D" id="3.30.70.80">
    <property type="entry name" value="Peptidase S8 propeptide/proteinase inhibitor I9"/>
    <property type="match status" value="1"/>
</dbReference>
<name>A0A1C7M291_GRIFR</name>
<dbReference type="InterPro" id="IPR010259">
    <property type="entry name" value="S8pro/Inhibitor_I9"/>
</dbReference>
<sequence length="91" mass="10259">MTSPDNLLEIERTAGNKKDSSYIVRLKPGVDKSVHLTWLRERLGRNSEITHDYNAGFLNAFAGKFDEETLNFLRASPDVENISEVLSSAYV</sequence>
<gene>
    <name evidence="2" type="ORF">A0H81_08992</name>
</gene>
<evidence type="ECO:0000313" key="3">
    <source>
        <dbReference type="Proteomes" id="UP000092993"/>
    </source>
</evidence>
<evidence type="ECO:0000313" key="2">
    <source>
        <dbReference type="EMBL" id="OBZ71070.1"/>
    </source>
</evidence>
<dbReference type="EMBL" id="LUGG01000012">
    <property type="protein sequence ID" value="OBZ71070.1"/>
    <property type="molecule type" value="Genomic_DNA"/>
</dbReference>
<dbReference type="OrthoDB" id="19448at2759"/>
<keyword evidence="3" id="KW-1185">Reference proteome</keyword>
<dbReference type="InterPro" id="IPR037045">
    <property type="entry name" value="S8pro/Inhibitor_I9_sf"/>
</dbReference>
<proteinExistence type="predicted"/>
<protein>
    <recommendedName>
        <fullName evidence="1">Inhibitor I9 domain-containing protein</fullName>
    </recommendedName>
</protein>
<dbReference type="Proteomes" id="UP000092993">
    <property type="component" value="Unassembled WGS sequence"/>
</dbReference>